<reference evidence="4 5" key="1">
    <citation type="journal article" date="2017" name="Int. J. Syst. Evol. Microbiol.">
        <title>Bacillus mangrovi sp. nov., isolated from a sediment sample from a mangrove forest.</title>
        <authorList>
            <person name="Gupta V."/>
            <person name="Singh P.K."/>
            <person name="Korpole S."/>
            <person name="Tanuku N.R.S."/>
            <person name="Pinnaka A.K."/>
        </authorList>
    </citation>
    <scope>NUCLEOTIDE SEQUENCE [LARGE SCALE GENOMIC DNA]</scope>
    <source>
        <strain evidence="4 5">KCTC 33872</strain>
    </source>
</reference>
<dbReference type="Pfam" id="PF07697">
    <property type="entry name" value="7TMR-HDED"/>
    <property type="match status" value="1"/>
</dbReference>
<feature type="region of interest" description="Disordered" evidence="1">
    <location>
        <begin position="117"/>
        <end position="140"/>
    </location>
</feature>
<feature type="transmembrane region" description="Helical" evidence="2">
    <location>
        <begin position="295"/>
        <end position="313"/>
    </location>
</feature>
<dbReference type="PANTHER" id="PTHR36442:SF1">
    <property type="entry name" value="CYCLIC-DI-AMP PHOSPHODIESTERASE PGPH"/>
    <property type="match status" value="1"/>
</dbReference>
<keyword evidence="5" id="KW-1185">Reference proteome</keyword>
<dbReference type="Gene3D" id="1.10.3210.10">
    <property type="entry name" value="Hypothetical protein af1432"/>
    <property type="match status" value="1"/>
</dbReference>
<gene>
    <name evidence="4" type="ORF">GKZ89_03540</name>
</gene>
<evidence type="ECO:0000259" key="3">
    <source>
        <dbReference type="SMART" id="SM00471"/>
    </source>
</evidence>
<dbReference type="InterPro" id="IPR011624">
    <property type="entry name" value="Metal-dep_PHydrolase_7TM_extra"/>
</dbReference>
<keyword evidence="2" id="KW-0472">Membrane</keyword>
<feature type="transmembrane region" description="Helical" evidence="2">
    <location>
        <begin position="431"/>
        <end position="450"/>
    </location>
</feature>
<evidence type="ECO:0000313" key="4">
    <source>
        <dbReference type="EMBL" id="MTH52468.1"/>
    </source>
</evidence>
<dbReference type="InterPro" id="IPR003607">
    <property type="entry name" value="HD/PDEase_dom"/>
</dbReference>
<feature type="transmembrane region" description="Helical" evidence="2">
    <location>
        <begin position="21"/>
        <end position="41"/>
    </location>
</feature>
<evidence type="ECO:0000313" key="5">
    <source>
        <dbReference type="Proteomes" id="UP000434639"/>
    </source>
</evidence>
<dbReference type="CDD" id="cd00077">
    <property type="entry name" value="HDc"/>
    <property type="match status" value="1"/>
</dbReference>
<dbReference type="NCBIfam" id="TIGR00277">
    <property type="entry name" value="HDIG"/>
    <property type="match status" value="1"/>
</dbReference>
<dbReference type="AlphaFoldDB" id="A0A7X2V3X8"/>
<dbReference type="Pfam" id="PF07698">
    <property type="entry name" value="7TM-7TMR_HD"/>
    <property type="match status" value="1"/>
</dbReference>
<keyword evidence="2" id="KW-0812">Transmembrane</keyword>
<keyword evidence="2" id="KW-1133">Transmembrane helix</keyword>
<feature type="transmembrane region" description="Helical" evidence="2">
    <location>
        <begin position="352"/>
        <end position="372"/>
    </location>
</feature>
<evidence type="ECO:0000256" key="2">
    <source>
        <dbReference type="SAM" id="Phobius"/>
    </source>
</evidence>
<dbReference type="InterPro" id="IPR006674">
    <property type="entry name" value="HD_domain"/>
</dbReference>
<dbReference type="SUPFAM" id="SSF109604">
    <property type="entry name" value="HD-domain/PDEase-like"/>
    <property type="match status" value="1"/>
</dbReference>
<accession>A0A7X2V3X8</accession>
<sequence length="730" mass="81833">MMTKKKRTGLNKKIATINQYRFLHYILYVLFGIILFAALYGNVKPQNLSIKLLDISEQTIYSPISVADMEETERKKTEAYQQVPDQYKLVEEYSESRVEIVNFIFNSAIEINEETENGAEDGAAEGQPSENTDTEVKPLTSDEKYELYIEKLDGGLEQKLPKETLLPLLEAASDDLKVAKESVVTAVNSVMSDEIPTGQLNEAKDRIGNELQYTPLSSSLLQSAIAIGKYAVIPNYIYDDASTREKRQQAADSVNESQIKQGEIIVAEGQTITPEVYHKLELAGLINNDQQFKPFLGLSIFVLLTVSVLIYYFENQRQSLEKRNLYLLIFFLVFFISLMFMKGISLFQQLDIAYIGLIVPAAMGPMLVKLLISERQAILSSIILSICGSIIFNEGITGTFNFNMGIYYLAGCLAGVLFLNKHNLRSRILQAGLFVALVNILMITSLLMIQNGNYSNLEIGSYFIMAAISGIAASVLAMGFQPFFETGFGLLSTMRLIELSNPNHPLLRKILTETPGTYHHSVMVANLSESACEAIGANGLLARVGAYYHDIGKTKRPQYFIENQMKMDNPHDKLSPQLSKNVIIAHASDGADMLRKHKMPKEFVDIAEQHHGTSLLKYFYYKAKERGDEMLEEEFRYPGPKPQTREIAVISIADSVEAAVRSMSSPTPERIQKLVKGIIADRLQDGQLNECDLTLKELDIVAQSFCESLKGIFHSRIEYPEVTKQKVKQA</sequence>
<dbReference type="InterPro" id="IPR011621">
    <property type="entry name" value="Metal-dep_PHydrolase_7TM_intra"/>
</dbReference>
<protein>
    <submittedName>
        <fullName evidence="4">HDIG domain-containing protein</fullName>
    </submittedName>
</protein>
<dbReference type="EMBL" id="WMIB01000001">
    <property type="protein sequence ID" value="MTH52468.1"/>
    <property type="molecule type" value="Genomic_DNA"/>
</dbReference>
<dbReference type="Proteomes" id="UP000434639">
    <property type="component" value="Unassembled WGS sequence"/>
</dbReference>
<comment type="caution">
    <text evidence="4">The sequence shown here is derived from an EMBL/GenBank/DDBJ whole genome shotgun (WGS) entry which is preliminary data.</text>
</comment>
<dbReference type="PANTHER" id="PTHR36442">
    <property type="entry name" value="CYCLIC-DI-AMP PHOSPHODIESTERASE PGPH"/>
    <property type="match status" value="1"/>
</dbReference>
<proteinExistence type="predicted"/>
<feature type="transmembrane region" description="Helical" evidence="2">
    <location>
        <begin position="377"/>
        <end position="396"/>
    </location>
</feature>
<dbReference type="InterPro" id="IPR006675">
    <property type="entry name" value="HDIG_dom"/>
</dbReference>
<feature type="domain" description="HD/PDEase" evidence="3">
    <location>
        <begin position="513"/>
        <end position="668"/>
    </location>
</feature>
<dbReference type="SMART" id="SM00471">
    <property type="entry name" value="HDc"/>
    <property type="match status" value="1"/>
</dbReference>
<dbReference type="InterPro" id="IPR052722">
    <property type="entry name" value="PgpH_phosphodiesterase"/>
</dbReference>
<feature type="transmembrane region" description="Helical" evidence="2">
    <location>
        <begin position="462"/>
        <end position="484"/>
    </location>
</feature>
<name>A0A7X2V3X8_9BACI</name>
<dbReference type="Pfam" id="PF01966">
    <property type="entry name" value="HD"/>
    <property type="match status" value="1"/>
</dbReference>
<organism evidence="4 5">
    <name type="scientific">Metabacillus mangrovi</name>
    <dbReference type="NCBI Taxonomy" id="1491830"/>
    <lineage>
        <taxon>Bacteria</taxon>
        <taxon>Bacillati</taxon>
        <taxon>Bacillota</taxon>
        <taxon>Bacilli</taxon>
        <taxon>Bacillales</taxon>
        <taxon>Bacillaceae</taxon>
        <taxon>Metabacillus</taxon>
    </lineage>
</organism>
<feature type="transmembrane region" description="Helical" evidence="2">
    <location>
        <begin position="325"/>
        <end position="346"/>
    </location>
</feature>
<evidence type="ECO:0000256" key="1">
    <source>
        <dbReference type="SAM" id="MobiDB-lite"/>
    </source>
</evidence>